<accession>J4ICA3</accession>
<dbReference type="AlphaFoldDB" id="J4ICA3"/>
<proteinExistence type="predicted"/>
<dbReference type="InParanoid" id="J4ICA3"/>
<gene>
    <name evidence="1" type="ORF">FIBRA_08308</name>
</gene>
<dbReference type="GeneID" id="24100972"/>
<evidence type="ECO:0000313" key="1">
    <source>
        <dbReference type="EMBL" id="CCM06061.1"/>
    </source>
</evidence>
<dbReference type="Proteomes" id="UP000006352">
    <property type="component" value="Unassembled WGS sequence"/>
</dbReference>
<dbReference type="HOGENOM" id="CLU_1189940_0_0_1"/>
<organism evidence="1 2">
    <name type="scientific">Fibroporia radiculosa</name>
    <dbReference type="NCBI Taxonomy" id="599839"/>
    <lineage>
        <taxon>Eukaryota</taxon>
        <taxon>Fungi</taxon>
        <taxon>Dikarya</taxon>
        <taxon>Basidiomycota</taxon>
        <taxon>Agaricomycotina</taxon>
        <taxon>Agaricomycetes</taxon>
        <taxon>Polyporales</taxon>
        <taxon>Fibroporiaceae</taxon>
        <taxon>Fibroporia</taxon>
    </lineage>
</organism>
<protein>
    <submittedName>
        <fullName evidence="1">Uncharacterized protein</fullName>
    </submittedName>
</protein>
<name>J4ICA3_9APHY</name>
<keyword evidence="2" id="KW-1185">Reference proteome</keyword>
<dbReference type="RefSeq" id="XP_012185344.1">
    <property type="nucleotide sequence ID" value="XM_012329954.1"/>
</dbReference>
<sequence>MSLLKRLSLPREKVSINMFGSSVSGSTYTRIMGMYKGTWLAREPPAHVVRSKTQPPELSEASTSPAPRTIPSIAAVVPTTACTLSFSARAPLAVLVVAGPEVDTPECVLVVADPEVDAPECVLVVAGPEVDALECVLVVVGPEIDVLECVLEGVGREEDAEDATDAMEESADEFAAVTELELELSETVELVVERVELISTVKVNEADTGTDGWFSLRNKAEGAKDVPAAHSDD</sequence>
<evidence type="ECO:0000313" key="2">
    <source>
        <dbReference type="Proteomes" id="UP000006352"/>
    </source>
</evidence>
<reference evidence="1 2" key="1">
    <citation type="journal article" date="2012" name="Appl. Environ. Microbiol.">
        <title>Short-read sequencing for genomic analysis of the brown rot fungus Fibroporia radiculosa.</title>
        <authorList>
            <person name="Tang J.D."/>
            <person name="Perkins A.D."/>
            <person name="Sonstegard T.S."/>
            <person name="Schroeder S.G."/>
            <person name="Burgess S.C."/>
            <person name="Diehl S.V."/>
        </authorList>
    </citation>
    <scope>NUCLEOTIDE SEQUENCE [LARGE SCALE GENOMIC DNA]</scope>
    <source>
        <strain evidence="1 2">TFFH 294</strain>
    </source>
</reference>
<dbReference type="EMBL" id="HE797222">
    <property type="protein sequence ID" value="CCM06061.1"/>
    <property type="molecule type" value="Genomic_DNA"/>
</dbReference>